<dbReference type="Pfam" id="PF04991">
    <property type="entry name" value="LicD"/>
    <property type="match status" value="1"/>
</dbReference>
<feature type="domain" description="LicD/FKTN/FKRP nucleotidyltransferase" evidence="1">
    <location>
        <begin position="27"/>
        <end position="134"/>
    </location>
</feature>
<feature type="non-terminal residue" evidence="2">
    <location>
        <position position="136"/>
    </location>
</feature>
<dbReference type="PANTHER" id="PTHR43404:SF2">
    <property type="entry name" value="LIPOPOLYSACCHARIDE CHOLINEPHOSPHOTRANSFERASE LICD"/>
    <property type="match status" value="1"/>
</dbReference>
<dbReference type="InterPro" id="IPR007074">
    <property type="entry name" value="LicD/FKTN/FKRP_NTP_transf"/>
</dbReference>
<dbReference type="GO" id="GO:0009100">
    <property type="term" value="P:glycoprotein metabolic process"/>
    <property type="evidence" value="ECO:0007669"/>
    <property type="project" value="UniProtKB-ARBA"/>
</dbReference>
<proteinExistence type="predicted"/>
<evidence type="ECO:0000313" key="2">
    <source>
        <dbReference type="EMBL" id="EKC70814.1"/>
    </source>
</evidence>
<reference evidence="2" key="1">
    <citation type="journal article" date="2013" name="Environ. Microbiol.">
        <title>Microbiota from the distal guts of lean and obese adolescents exhibit partial functional redundancy besides clear differences in community structure.</title>
        <authorList>
            <person name="Ferrer M."/>
            <person name="Ruiz A."/>
            <person name="Lanza F."/>
            <person name="Haange S.B."/>
            <person name="Oberbach A."/>
            <person name="Till H."/>
            <person name="Bargiela R."/>
            <person name="Campoy C."/>
            <person name="Segura M.T."/>
            <person name="Richter M."/>
            <person name="von Bergen M."/>
            <person name="Seifert J."/>
            <person name="Suarez A."/>
        </authorList>
    </citation>
    <scope>NUCLEOTIDE SEQUENCE</scope>
</reference>
<evidence type="ECO:0000259" key="1">
    <source>
        <dbReference type="Pfam" id="PF04991"/>
    </source>
</evidence>
<dbReference type="InterPro" id="IPR052942">
    <property type="entry name" value="LPS_cholinephosphotransferase"/>
</dbReference>
<comment type="caution">
    <text evidence="2">The sequence shown here is derived from an EMBL/GenBank/DDBJ whole genome shotgun (WGS) entry which is preliminary data.</text>
</comment>
<protein>
    <submittedName>
        <fullName evidence="2">LicD-like protein</fullName>
    </submittedName>
</protein>
<organism evidence="2">
    <name type="scientific">human gut metagenome</name>
    <dbReference type="NCBI Taxonomy" id="408170"/>
    <lineage>
        <taxon>unclassified sequences</taxon>
        <taxon>metagenomes</taxon>
        <taxon>organismal metagenomes</taxon>
    </lineage>
</organism>
<name>K1TT38_9ZZZZ</name>
<sequence length="136" mass="16175">MIELDKKTLRNLQLTELELLEEVDRICKKCNIHYNIIAGTLLGAVRHGGFIPWDDDADVALLRSEYEKFRKACETELDTTRFYFQDHENTPGYRWGYGKLRRKDTVFLREHQEHMPYEQGVFIDIFPLDYVPENYG</sequence>
<dbReference type="EMBL" id="AJWZ01002491">
    <property type="protein sequence ID" value="EKC70814.1"/>
    <property type="molecule type" value="Genomic_DNA"/>
</dbReference>
<gene>
    <name evidence="2" type="ORF">OBE_03701</name>
</gene>
<dbReference type="AlphaFoldDB" id="K1TT38"/>
<accession>K1TT38</accession>
<dbReference type="PANTHER" id="PTHR43404">
    <property type="entry name" value="LIPOPOLYSACCHARIDE CHOLINEPHOSPHOTRANSFERASE LICD"/>
    <property type="match status" value="1"/>
</dbReference>